<comment type="caution">
    <text evidence="1">The sequence shown here is derived from an EMBL/GenBank/DDBJ whole genome shotgun (WGS) entry which is preliminary data.</text>
</comment>
<protein>
    <submittedName>
        <fullName evidence="1">Uncharacterized protein</fullName>
    </submittedName>
</protein>
<proteinExistence type="predicted"/>
<feature type="non-terminal residue" evidence="1">
    <location>
        <position position="1"/>
    </location>
</feature>
<name>X0S642_9ZZZZ</name>
<evidence type="ECO:0000313" key="1">
    <source>
        <dbReference type="EMBL" id="GAF76454.1"/>
    </source>
</evidence>
<organism evidence="1">
    <name type="scientific">marine sediment metagenome</name>
    <dbReference type="NCBI Taxonomy" id="412755"/>
    <lineage>
        <taxon>unclassified sequences</taxon>
        <taxon>metagenomes</taxon>
        <taxon>ecological metagenomes</taxon>
    </lineage>
</organism>
<reference evidence="1" key="1">
    <citation type="journal article" date="2014" name="Front. Microbiol.">
        <title>High frequency of phylogenetically diverse reductive dehalogenase-homologous genes in deep subseafloor sedimentary metagenomes.</title>
        <authorList>
            <person name="Kawai M."/>
            <person name="Futagami T."/>
            <person name="Toyoda A."/>
            <person name="Takaki Y."/>
            <person name="Nishi S."/>
            <person name="Hori S."/>
            <person name="Arai W."/>
            <person name="Tsubouchi T."/>
            <person name="Morono Y."/>
            <person name="Uchiyama I."/>
            <person name="Ito T."/>
            <person name="Fujiyama A."/>
            <person name="Inagaki F."/>
            <person name="Takami H."/>
        </authorList>
    </citation>
    <scope>NUCLEOTIDE SEQUENCE</scope>
    <source>
        <strain evidence="1">Expedition CK06-06</strain>
    </source>
</reference>
<accession>X0S642</accession>
<dbReference type="AlphaFoldDB" id="X0S642"/>
<sequence>NGSFYRKLKTQQVRSKKLELITEFSTVLHSNKDYKRFKPGCDQCRADGTYKKRKCFLSKPLYVGWKLTDYYGKEVEVYNHEELYDLYIIYANQQKDKFIKDTGGNCPDFEIDSFLDWLCNSYVNICPHSMCSTMSKYWIELIDVCDGETGCTLPMGAVDTPYIFYQALGIIRRVRNKSIKKD</sequence>
<dbReference type="EMBL" id="BARS01005641">
    <property type="protein sequence ID" value="GAF76454.1"/>
    <property type="molecule type" value="Genomic_DNA"/>
</dbReference>
<gene>
    <name evidence="1" type="ORF">S01H1_11063</name>
</gene>